<dbReference type="PROSITE" id="PS00678">
    <property type="entry name" value="WD_REPEATS_1"/>
    <property type="match status" value="1"/>
</dbReference>
<evidence type="ECO:0000256" key="3">
    <source>
        <dbReference type="ARBA" id="ARBA00021762"/>
    </source>
</evidence>
<evidence type="ECO:0000256" key="9">
    <source>
        <dbReference type="PROSITE-ProRule" id="PRU00221"/>
    </source>
</evidence>
<dbReference type="InterPro" id="IPR051733">
    <property type="entry name" value="WD_repeat_DCAF13/WDSOF1"/>
</dbReference>
<dbReference type="OMA" id="EDHNAYI"/>
<feature type="repeat" description="WD" evidence="9">
    <location>
        <begin position="62"/>
        <end position="96"/>
    </location>
</feature>
<gene>
    <name evidence="12" type="ORF">BBBOND_0209760</name>
</gene>
<name>A0A061D5K6_BABBI</name>
<evidence type="ECO:0000313" key="13">
    <source>
        <dbReference type="Proteomes" id="UP000033188"/>
    </source>
</evidence>
<dbReference type="SUPFAM" id="SSF50978">
    <property type="entry name" value="WD40 repeat-like"/>
    <property type="match status" value="1"/>
</dbReference>
<dbReference type="KEGG" id="bbig:BBBOND_0209760"/>
<sequence>MKLNVLHRRDADYVAQGPHDRPKPMRNLDPALHPLPRQREYVRAVVAAKLKRMHAKPFIAALEGHTDSVDSMSMSRRSLCDLFTGSCNGEIMMWNMLTKRKGNIIGTHEGFVKGLCTNGDGTLLYSCGHDKYLKCWKVPTSGPIEDEEPDEQGDDAGQQRSAHLQGAISDVKVRTTPPPEVGGPSDARRSILTQPAGSFLTNSTLNGLDHHWTESLLATAGDSLEVWDGQRSAPIMKFDWDSEALYCVRFNYSDVNLLAAAAADNSVGLYDIRANSPLRKLVLQQRTNAICWNPQNPLHFTIANEDSNLYTFDMRRLQRALLVHKGFTNAVTDVDYSPAGTEFVAASFDKGVRLFNLEGKSRDAYYNRRMQNVLSCRYSLDGKFVCTGSSDMCVRIWKSEASLKLGPMSHRERAAYNYRNALQEKFADLPEVKRILKPRHQPALVVKQSKLREAKAAAKRRRDVNRALHSRDGEIIQEKRKPIIRQVE</sequence>
<keyword evidence="6" id="KW-0539">Nucleus</keyword>
<dbReference type="VEuPathDB" id="PiroplasmaDB:BBBOND_0209760"/>
<dbReference type="InterPro" id="IPR015943">
    <property type="entry name" value="WD40/YVTN_repeat-like_dom_sf"/>
</dbReference>
<dbReference type="GO" id="GO:0000462">
    <property type="term" value="P:maturation of SSU-rRNA from tricistronic rRNA transcript (SSU-rRNA, 5.8S rRNA, LSU-rRNA)"/>
    <property type="evidence" value="ECO:0007669"/>
    <property type="project" value="TreeGrafter"/>
</dbReference>
<protein>
    <recommendedName>
        <fullName evidence="3">DDB1- and CUL4-associated factor 13</fullName>
    </recommendedName>
    <alternativeName>
        <fullName evidence="8">WD repeat and SOF domain-containing protein 1</fullName>
    </alternativeName>
</protein>
<evidence type="ECO:0000256" key="10">
    <source>
        <dbReference type="SAM" id="MobiDB-lite"/>
    </source>
</evidence>
<dbReference type="InterPro" id="IPR001680">
    <property type="entry name" value="WD40_rpt"/>
</dbReference>
<dbReference type="RefSeq" id="XP_012768009.1">
    <property type="nucleotide sequence ID" value="XM_012912555.1"/>
</dbReference>
<dbReference type="SMART" id="SM00320">
    <property type="entry name" value="WD40"/>
    <property type="match status" value="7"/>
</dbReference>
<accession>A0A061D5K6</accession>
<dbReference type="PANTHER" id="PTHR22851">
    <property type="entry name" value="U3 SMALL NUCLEOLAR RNA U3 SNORNA ASSOCIATED PROTEIN"/>
    <property type="match status" value="1"/>
</dbReference>
<dbReference type="Pfam" id="PF00400">
    <property type="entry name" value="WD40"/>
    <property type="match status" value="4"/>
</dbReference>
<dbReference type="PANTHER" id="PTHR22851:SF0">
    <property type="entry name" value="DDB1- AND CUL4-ASSOCIATED FACTOR 13"/>
    <property type="match status" value="1"/>
</dbReference>
<comment type="similarity">
    <text evidence="2">Belongs to the WD repeat DCAF13/WDSOF1 family.</text>
</comment>
<dbReference type="InterPro" id="IPR036322">
    <property type="entry name" value="WD40_repeat_dom_sf"/>
</dbReference>
<dbReference type="UniPathway" id="UPA00143"/>
<dbReference type="Gene3D" id="2.130.10.10">
    <property type="entry name" value="YVTN repeat-like/Quinoprotein amine dehydrogenase"/>
    <property type="match status" value="2"/>
</dbReference>
<evidence type="ECO:0000256" key="7">
    <source>
        <dbReference type="ARBA" id="ARBA00023274"/>
    </source>
</evidence>
<evidence type="ECO:0000256" key="2">
    <source>
        <dbReference type="ARBA" id="ARBA00005649"/>
    </source>
</evidence>
<dbReference type="Pfam" id="PF04158">
    <property type="entry name" value="Sof1"/>
    <property type="match status" value="1"/>
</dbReference>
<evidence type="ECO:0000256" key="4">
    <source>
        <dbReference type="ARBA" id="ARBA00022574"/>
    </source>
</evidence>
<keyword evidence="7" id="KW-0687">Ribonucleoprotein</keyword>
<feature type="compositionally biased region" description="Basic and acidic residues" evidence="10">
    <location>
        <begin position="7"/>
        <end position="23"/>
    </location>
</feature>
<dbReference type="Proteomes" id="UP000033188">
    <property type="component" value="Chromosome 2"/>
</dbReference>
<feature type="repeat" description="WD" evidence="9">
    <location>
        <begin position="366"/>
        <end position="398"/>
    </location>
</feature>
<evidence type="ECO:0000256" key="5">
    <source>
        <dbReference type="ARBA" id="ARBA00022737"/>
    </source>
</evidence>
<organism evidence="12 13">
    <name type="scientific">Babesia bigemina</name>
    <dbReference type="NCBI Taxonomy" id="5866"/>
    <lineage>
        <taxon>Eukaryota</taxon>
        <taxon>Sar</taxon>
        <taxon>Alveolata</taxon>
        <taxon>Apicomplexa</taxon>
        <taxon>Aconoidasida</taxon>
        <taxon>Piroplasmida</taxon>
        <taxon>Babesiidae</taxon>
        <taxon>Babesia</taxon>
    </lineage>
</organism>
<dbReference type="InterPro" id="IPR007287">
    <property type="entry name" value="Sof1"/>
</dbReference>
<keyword evidence="5" id="KW-0677">Repeat</keyword>
<dbReference type="GO" id="GO:0016567">
    <property type="term" value="P:protein ubiquitination"/>
    <property type="evidence" value="ECO:0007669"/>
    <property type="project" value="UniProtKB-UniPathway"/>
</dbReference>
<dbReference type="OrthoDB" id="10249065at2759"/>
<dbReference type="EMBL" id="LK391708">
    <property type="protein sequence ID" value="CDR95823.1"/>
    <property type="molecule type" value="Genomic_DNA"/>
</dbReference>
<dbReference type="AlphaFoldDB" id="A0A061D5K6"/>
<feature type="repeat" description="WD" evidence="9">
    <location>
        <begin position="105"/>
        <end position="146"/>
    </location>
</feature>
<dbReference type="PROSITE" id="PS50082">
    <property type="entry name" value="WD_REPEATS_2"/>
    <property type="match status" value="3"/>
</dbReference>
<dbReference type="InterPro" id="IPR019775">
    <property type="entry name" value="WD40_repeat_CS"/>
</dbReference>
<dbReference type="STRING" id="5866.A0A061D5K6"/>
<feature type="region of interest" description="Disordered" evidence="10">
    <location>
        <begin position="1"/>
        <end position="26"/>
    </location>
</feature>
<evidence type="ECO:0000259" key="11">
    <source>
        <dbReference type="Pfam" id="PF04158"/>
    </source>
</evidence>
<feature type="compositionally biased region" description="Acidic residues" evidence="10">
    <location>
        <begin position="144"/>
        <end position="154"/>
    </location>
</feature>
<dbReference type="GO" id="GO:0032040">
    <property type="term" value="C:small-subunit processome"/>
    <property type="evidence" value="ECO:0007669"/>
    <property type="project" value="TreeGrafter"/>
</dbReference>
<comment type="subcellular location">
    <subcellularLocation>
        <location evidence="1">Nucleus</location>
        <location evidence="1">Nucleolus</location>
    </subcellularLocation>
</comment>
<feature type="domain" description="Sof1-like protein" evidence="11">
    <location>
        <begin position="400"/>
        <end position="481"/>
    </location>
</feature>
<proteinExistence type="inferred from homology"/>
<keyword evidence="13" id="KW-1185">Reference proteome</keyword>
<reference evidence="13" key="1">
    <citation type="submission" date="2014-06" db="EMBL/GenBank/DDBJ databases">
        <authorList>
            <person name="Aslett M."/>
            <person name="De Silva N."/>
        </authorList>
    </citation>
    <scope>NUCLEOTIDE SEQUENCE [LARGE SCALE GENOMIC DNA]</scope>
    <source>
        <strain evidence="13">Bond</strain>
    </source>
</reference>
<evidence type="ECO:0000256" key="6">
    <source>
        <dbReference type="ARBA" id="ARBA00023242"/>
    </source>
</evidence>
<evidence type="ECO:0000256" key="1">
    <source>
        <dbReference type="ARBA" id="ARBA00004604"/>
    </source>
</evidence>
<evidence type="ECO:0000313" key="12">
    <source>
        <dbReference type="EMBL" id="CDR95823.1"/>
    </source>
</evidence>
<dbReference type="GeneID" id="24564364"/>
<feature type="region of interest" description="Disordered" evidence="10">
    <location>
        <begin position="143"/>
        <end position="190"/>
    </location>
</feature>
<keyword evidence="4 9" id="KW-0853">WD repeat</keyword>
<evidence type="ECO:0000256" key="8">
    <source>
        <dbReference type="ARBA" id="ARBA00032239"/>
    </source>
</evidence>